<dbReference type="InterPro" id="IPR003661">
    <property type="entry name" value="HisK_dim/P_dom"/>
</dbReference>
<keyword evidence="11" id="KW-1133">Transmembrane helix</keyword>
<evidence type="ECO:0000256" key="10">
    <source>
        <dbReference type="PROSITE-ProRule" id="PRU00169"/>
    </source>
</evidence>
<dbReference type="PROSITE" id="PS50110">
    <property type="entry name" value="RESPONSE_REGULATORY"/>
    <property type="match status" value="1"/>
</dbReference>
<dbReference type="SMART" id="SM00387">
    <property type="entry name" value="HATPase_c"/>
    <property type="match status" value="2"/>
</dbReference>
<evidence type="ECO:0000256" key="8">
    <source>
        <dbReference type="ARBA" id="ARBA00022840"/>
    </source>
</evidence>
<dbReference type="GO" id="GO:0005886">
    <property type="term" value="C:plasma membrane"/>
    <property type="evidence" value="ECO:0007669"/>
    <property type="project" value="UniProtKB-SubCell"/>
</dbReference>
<keyword evidence="11" id="KW-0812">Transmembrane</keyword>
<feature type="domain" description="Histidine kinase" evidence="12">
    <location>
        <begin position="918"/>
        <end position="1018"/>
    </location>
</feature>
<dbReference type="FunFam" id="3.30.565.10:FF:000006">
    <property type="entry name" value="Sensor histidine kinase WalK"/>
    <property type="match status" value="1"/>
</dbReference>
<feature type="transmembrane region" description="Helical" evidence="11">
    <location>
        <begin position="207"/>
        <end position="226"/>
    </location>
</feature>
<dbReference type="CDD" id="cd00082">
    <property type="entry name" value="HisKA"/>
    <property type="match status" value="1"/>
</dbReference>
<evidence type="ECO:0000259" key="12">
    <source>
        <dbReference type="PROSITE" id="PS50109"/>
    </source>
</evidence>
<keyword evidence="11" id="KW-0472">Membrane</keyword>
<sequence length="1021" mass="113915">MTKKLAAAAVTFILLAATYGLLFQVFRSIPANMPTASQGLMDLTDWNFAEDGDVTLDGQWEFYPGALLGPEDFQASHGSDDSPAWTRTLLQVPGSWTEHTDTFGVVTYRLQIRVAETDKTYGLKTSSIQMANRIFVNGIEIGASGEAANEPAYQAGNKPYVSYFPLRSGWNEMIVQAANFDFKVSSGIINSIVFGYSEQISSLRDQAFAHDLISICSFLIMGLYFIGLYTQRTSDRSLLVFGLLCICISLFLATRGERLLLVLFDDVPYWLYIRVQTISVFAAGVMLLLYIYTGFRPFSSKRLVYTGIGFGLFLTIWAAGVIDVPYNKTLQHLTTAYATLPFLYATYVFVLAAFHRVEGSLYLVIAAIALNYHSMLQSTNVYSNVPLHSFVPVEVIIFLLMLALLISHRFSNAFKKIEQLSVQLLKADQLKDDFLSRTSHEFKTPLHSVITISQSMLDDKHNPLPVEQQEKLGLVLAVSKRLSQLVLDILDLSKLKQGDLIVQPVPVEVRSTVDLVLRIFSFSTADKNVRLVNHVPEGLPHVYADENRFRQILNNLLDNAIKHTEYGSIEVAAAYKDGNIEVSVQDTGAGIDQQELEHIFEPFRTFDHAGGQNFGLGLSIVKQLLELQNGDISVASVKGEGTVFTFRLPSAEAPVSTKQVNKTEVQPNNEYESDYSFPTPLYVNRAGDHTILIVDDQFSNLKIVMDALAPLEYNIIAVKNGFEAAELINKPNSVDLVVLDLMMPGMSGYEVCQTIRRTYTLLEMPVLMVTTANQTQDKLAAFEAGANDFLPKPFDTMELKARIKGLLLMKDSLGKAINMEVAFLQSQIKPHFLYNVLNAIVSYSYTDISKSRKLTTDLAHYLRGSFQFSNVQKRTSFSKELELIQSYVEIELVRFKNRLRVEYDIAQSMYSAIIPPLLIQPLVENAIRHGLSGRIEGGTVKITASEADGYYCIQIEDDGIGIGQDRLQQLLSDDTEASPGVGLRNIRKRLKYEYHTELRIDSVAGEGTRITVRIPSGSVNS</sequence>
<dbReference type="InterPro" id="IPR003594">
    <property type="entry name" value="HATPase_dom"/>
</dbReference>
<dbReference type="Pfam" id="PF00072">
    <property type="entry name" value="Response_reg"/>
    <property type="match status" value="1"/>
</dbReference>
<dbReference type="PROSITE" id="PS50109">
    <property type="entry name" value="HIS_KIN"/>
    <property type="match status" value="2"/>
</dbReference>
<evidence type="ECO:0000313" key="15">
    <source>
        <dbReference type="Proteomes" id="UP000693672"/>
    </source>
</evidence>
<dbReference type="GO" id="GO:0005524">
    <property type="term" value="F:ATP binding"/>
    <property type="evidence" value="ECO:0007669"/>
    <property type="project" value="UniProtKB-KW"/>
</dbReference>
<evidence type="ECO:0000313" key="14">
    <source>
        <dbReference type="EMBL" id="CAG7643159.1"/>
    </source>
</evidence>
<keyword evidence="5 14" id="KW-0808">Transferase</keyword>
<protein>
    <recommendedName>
        <fullName evidence="3">histidine kinase</fullName>
        <ecNumber evidence="3">2.7.13.3</ecNumber>
    </recommendedName>
</protein>
<organism evidence="14 15">
    <name type="scientific">Paenibacillus solanacearum</name>
    <dbReference type="NCBI Taxonomy" id="2048548"/>
    <lineage>
        <taxon>Bacteria</taxon>
        <taxon>Bacillati</taxon>
        <taxon>Bacillota</taxon>
        <taxon>Bacilli</taxon>
        <taxon>Bacillales</taxon>
        <taxon>Paenibacillaceae</taxon>
        <taxon>Paenibacillus</taxon>
    </lineage>
</organism>
<keyword evidence="4 10" id="KW-0597">Phosphoprotein</keyword>
<dbReference type="InterPro" id="IPR011623">
    <property type="entry name" value="7TMR_DISM_rcpt_extracell_dom1"/>
</dbReference>
<evidence type="ECO:0000256" key="3">
    <source>
        <dbReference type="ARBA" id="ARBA00012438"/>
    </source>
</evidence>
<dbReference type="GO" id="GO:0000155">
    <property type="term" value="F:phosphorelay sensor kinase activity"/>
    <property type="evidence" value="ECO:0007669"/>
    <property type="project" value="InterPro"/>
</dbReference>
<comment type="subcellular location">
    <subcellularLocation>
        <location evidence="2">Cell membrane</location>
        <topology evidence="2">Multi-pass membrane protein</topology>
    </subcellularLocation>
</comment>
<dbReference type="SMART" id="SM00448">
    <property type="entry name" value="REC"/>
    <property type="match status" value="1"/>
</dbReference>
<dbReference type="Pfam" id="PF07695">
    <property type="entry name" value="7TMR-DISM_7TM"/>
    <property type="match status" value="1"/>
</dbReference>
<keyword evidence="6" id="KW-0547">Nucleotide-binding</keyword>
<evidence type="ECO:0000259" key="13">
    <source>
        <dbReference type="PROSITE" id="PS50110"/>
    </source>
</evidence>
<dbReference type="InterPro" id="IPR010559">
    <property type="entry name" value="Sig_transdc_His_kin_internal"/>
</dbReference>
<keyword evidence="9" id="KW-0902">Two-component regulatory system</keyword>
<dbReference type="EMBL" id="CAJVAS010000024">
    <property type="protein sequence ID" value="CAG7643159.1"/>
    <property type="molecule type" value="Genomic_DNA"/>
</dbReference>
<evidence type="ECO:0000256" key="11">
    <source>
        <dbReference type="SAM" id="Phobius"/>
    </source>
</evidence>
<feature type="transmembrane region" description="Helical" evidence="11">
    <location>
        <begin position="269"/>
        <end position="291"/>
    </location>
</feature>
<dbReference type="Pfam" id="PF02518">
    <property type="entry name" value="HATPase_c"/>
    <property type="match status" value="2"/>
</dbReference>
<evidence type="ECO:0000256" key="1">
    <source>
        <dbReference type="ARBA" id="ARBA00000085"/>
    </source>
</evidence>
<evidence type="ECO:0000256" key="4">
    <source>
        <dbReference type="ARBA" id="ARBA00022553"/>
    </source>
</evidence>
<comment type="catalytic activity">
    <reaction evidence="1">
        <text>ATP + protein L-histidine = ADP + protein N-phospho-L-histidine.</text>
        <dbReference type="EC" id="2.7.13.3"/>
    </reaction>
</comment>
<reference evidence="14" key="1">
    <citation type="submission" date="2021-06" db="EMBL/GenBank/DDBJ databases">
        <authorList>
            <person name="Criscuolo A."/>
        </authorList>
    </citation>
    <scope>NUCLEOTIDE SEQUENCE</scope>
    <source>
        <strain evidence="14">CIP111600</strain>
    </source>
</reference>
<feature type="transmembrane region" description="Helical" evidence="11">
    <location>
        <begin position="238"/>
        <end position="254"/>
    </location>
</feature>
<gene>
    <name evidence="14" type="primary">rcsC_19</name>
    <name evidence="14" type="ORF">PAESOLCIP111_04433</name>
</gene>
<dbReference type="Proteomes" id="UP000693672">
    <property type="component" value="Unassembled WGS sequence"/>
</dbReference>
<dbReference type="RefSeq" id="WP_218094154.1">
    <property type="nucleotide sequence ID" value="NZ_CAJVAS010000024.1"/>
</dbReference>
<feature type="domain" description="Histidine kinase" evidence="12">
    <location>
        <begin position="437"/>
        <end position="652"/>
    </location>
</feature>
<proteinExistence type="predicted"/>
<evidence type="ECO:0000256" key="5">
    <source>
        <dbReference type="ARBA" id="ARBA00022679"/>
    </source>
</evidence>
<dbReference type="PANTHER" id="PTHR43047:SF72">
    <property type="entry name" value="OSMOSENSING HISTIDINE PROTEIN KINASE SLN1"/>
    <property type="match status" value="1"/>
</dbReference>
<feature type="transmembrane region" description="Helical" evidence="11">
    <location>
        <begin position="303"/>
        <end position="322"/>
    </location>
</feature>
<dbReference type="AlphaFoldDB" id="A0A916NKK3"/>
<evidence type="ECO:0000256" key="9">
    <source>
        <dbReference type="ARBA" id="ARBA00023012"/>
    </source>
</evidence>
<dbReference type="InterPro" id="IPR005467">
    <property type="entry name" value="His_kinase_dom"/>
</dbReference>
<dbReference type="SMART" id="SM00388">
    <property type="entry name" value="HisKA"/>
    <property type="match status" value="1"/>
</dbReference>
<name>A0A916NKK3_9BACL</name>
<evidence type="ECO:0000256" key="6">
    <source>
        <dbReference type="ARBA" id="ARBA00022741"/>
    </source>
</evidence>
<feature type="modified residue" description="4-aspartylphosphate" evidence="10">
    <location>
        <position position="740"/>
    </location>
</feature>
<keyword evidence="15" id="KW-1185">Reference proteome</keyword>
<dbReference type="EC" id="2.7.13.3" evidence="3"/>
<dbReference type="Pfam" id="PF06580">
    <property type="entry name" value="His_kinase"/>
    <property type="match status" value="1"/>
</dbReference>
<feature type="transmembrane region" description="Helical" evidence="11">
    <location>
        <begin position="334"/>
        <end position="354"/>
    </location>
</feature>
<keyword evidence="7 14" id="KW-0418">Kinase</keyword>
<accession>A0A916NKK3</accession>
<dbReference type="Pfam" id="PF00512">
    <property type="entry name" value="HisKA"/>
    <property type="match status" value="1"/>
</dbReference>
<keyword evidence="8" id="KW-0067">ATP-binding</keyword>
<dbReference type="InterPro" id="IPR001789">
    <property type="entry name" value="Sig_transdc_resp-reg_receiver"/>
</dbReference>
<evidence type="ECO:0000256" key="2">
    <source>
        <dbReference type="ARBA" id="ARBA00004651"/>
    </source>
</evidence>
<dbReference type="PANTHER" id="PTHR43047">
    <property type="entry name" value="TWO-COMPONENT HISTIDINE PROTEIN KINASE"/>
    <property type="match status" value="1"/>
</dbReference>
<feature type="transmembrane region" description="Helical" evidence="11">
    <location>
        <begin position="385"/>
        <end position="406"/>
    </location>
</feature>
<comment type="caution">
    <text evidence="14">The sequence shown here is derived from an EMBL/GenBank/DDBJ whole genome shotgun (WGS) entry which is preliminary data.</text>
</comment>
<feature type="domain" description="Response regulatory" evidence="13">
    <location>
        <begin position="690"/>
        <end position="807"/>
    </location>
</feature>
<dbReference type="GO" id="GO:0009927">
    <property type="term" value="F:histidine phosphotransfer kinase activity"/>
    <property type="evidence" value="ECO:0007669"/>
    <property type="project" value="TreeGrafter"/>
</dbReference>
<evidence type="ECO:0000256" key="7">
    <source>
        <dbReference type="ARBA" id="ARBA00022777"/>
    </source>
</evidence>